<dbReference type="EMBL" id="CP039348">
    <property type="protein sequence ID" value="QCD90445.1"/>
    <property type="molecule type" value="Genomic_DNA"/>
</dbReference>
<keyword evidence="3" id="KW-1185">Reference proteome</keyword>
<evidence type="ECO:0000256" key="1">
    <source>
        <dbReference type="SAM" id="MobiDB-lite"/>
    </source>
</evidence>
<dbReference type="Proteomes" id="UP000501690">
    <property type="component" value="Linkage Group LG4"/>
</dbReference>
<evidence type="ECO:0000313" key="2">
    <source>
        <dbReference type="EMBL" id="QCD90445.1"/>
    </source>
</evidence>
<name>A0A4D6LPV5_VIGUN</name>
<evidence type="ECO:0000313" key="3">
    <source>
        <dbReference type="Proteomes" id="UP000501690"/>
    </source>
</evidence>
<feature type="region of interest" description="Disordered" evidence="1">
    <location>
        <begin position="30"/>
        <end position="49"/>
    </location>
</feature>
<accession>A0A4D6LPV5</accession>
<protein>
    <submittedName>
        <fullName evidence="2">Uncharacterized protein</fullName>
    </submittedName>
</protein>
<feature type="region of interest" description="Disordered" evidence="1">
    <location>
        <begin position="54"/>
        <end position="77"/>
    </location>
</feature>
<dbReference type="AlphaFoldDB" id="A0A4D6LPV5"/>
<gene>
    <name evidence="2" type="ORF">DEO72_LG4g1401</name>
</gene>
<feature type="compositionally biased region" description="Basic residues" evidence="1">
    <location>
        <begin position="39"/>
        <end position="49"/>
    </location>
</feature>
<organism evidence="2 3">
    <name type="scientific">Vigna unguiculata</name>
    <name type="common">Cowpea</name>
    <dbReference type="NCBI Taxonomy" id="3917"/>
    <lineage>
        <taxon>Eukaryota</taxon>
        <taxon>Viridiplantae</taxon>
        <taxon>Streptophyta</taxon>
        <taxon>Embryophyta</taxon>
        <taxon>Tracheophyta</taxon>
        <taxon>Spermatophyta</taxon>
        <taxon>Magnoliopsida</taxon>
        <taxon>eudicotyledons</taxon>
        <taxon>Gunneridae</taxon>
        <taxon>Pentapetalae</taxon>
        <taxon>rosids</taxon>
        <taxon>fabids</taxon>
        <taxon>Fabales</taxon>
        <taxon>Fabaceae</taxon>
        <taxon>Papilionoideae</taxon>
        <taxon>50 kb inversion clade</taxon>
        <taxon>NPAAA clade</taxon>
        <taxon>indigoferoid/millettioid clade</taxon>
        <taxon>Phaseoleae</taxon>
        <taxon>Vigna</taxon>
    </lineage>
</organism>
<sequence length="217" mass="23789">MPTTTAATVDGAAGARHRLALTSSFLLRRTRDRGGTPPSRRHCRNACGHHHERRRCRDRSASPTVPTPPSARGFLPGRAPRVHPLPARRDCFTSHHLAATVKGNAGAARRETDQDASGCHVLLLKAPMRVSENESGSGPMWEDGSCGIGLEWDSGLSSNGNVAGVEWRMGFWVSGVKKIEDGDGSYEWAAVMVERTIKLGWWSYQGVEAEWNMMKRC</sequence>
<proteinExistence type="predicted"/>
<reference evidence="2 3" key="1">
    <citation type="submission" date="2019-04" db="EMBL/GenBank/DDBJ databases">
        <title>An improved genome assembly and genetic linkage map for asparagus bean, Vigna unguiculata ssp. sesquipedialis.</title>
        <authorList>
            <person name="Xia Q."/>
            <person name="Zhang R."/>
            <person name="Dong Y."/>
        </authorList>
    </citation>
    <scope>NUCLEOTIDE SEQUENCE [LARGE SCALE GENOMIC DNA]</scope>
    <source>
        <tissue evidence="2">Leaf</tissue>
    </source>
</reference>